<protein>
    <submittedName>
        <fullName evidence="3">50S ribosomal protein L11 methyltransferase</fullName>
    </submittedName>
</protein>
<dbReference type="InterPro" id="IPR029063">
    <property type="entry name" value="SAM-dependent_MTases_sf"/>
</dbReference>
<dbReference type="GO" id="GO:0032259">
    <property type="term" value="P:methylation"/>
    <property type="evidence" value="ECO:0007669"/>
    <property type="project" value="UniProtKB-KW"/>
</dbReference>
<dbReference type="PANTHER" id="PTHR43648">
    <property type="entry name" value="ELECTRON TRANSFER FLAVOPROTEIN BETA SUBUNIT LYSINE METHYLTRANSFERASE"/>
    <property type="match status" value="1"/>
</dbReference>
<keyword evidence="3" id="KW-0689">Ribosomal protein</keyword>
<evidence type="ECO:0000313" key="4">
    <source>
        <dbReference type="Proteomes" id="UP000807825"/>
    </source>
</evidence>
<dbReference type="EMBL" id="JACRDE010000168">
    <property type="protein sequence ID" value="MBI5248995.1"/>
    <property type="molecule type" value="Genomic_DNA"/>
</dbReference>
<dbReference type="AlphaFoldDB" id="A0A9D6V1P0"/>
<gene>
    <name evidence="3" type="ORF">HY912_05820</name>
</gene>
<reference evidence="3" key="1">
    <citation type="submission" date="2020-07" db="EMBL/GenBank/DDBJ databases">
        <title>Huge and variable diversity of episymbiotic CPR bacteria and DPANN archaea in groundwater ecosystems.</title>
        <authorList>
            <person name="He C.Y."/>
            <person name="Keren R."/>
            <person name="Whittaker M."/>
            <person name="Farag I.F."/>
            <person name="Doudna J."/>
            <person name="Cate J.H.D."/>
            <person name="Banfield J.F."/>
        </authorList>
    </citation>
    <scope>NUCLEOTIDE SEQUENCE</scope>
    <source>
        <strain evidence="3">NC_groundwater_1664_Pr3_B-0.1um_52_9</strain>
    </source>
</reference>
<keyword evidence="1 3" id="KW-0489">Methyltransferase</keyword>
<name>A0A9D6V1P0_9BACT</name>
<dbReference type="SUPFAM" id="SSF53335">
    <property type="entry name" value="S-adenosyl-L-methionine-dependent methyltransferases"/>
    <property type="match status" value="1"/>
</dbReference>
<dbReference type="Gene3D" id="3.40.50.150">
    <property type="entry name" value="Vaccinia Virus protein VP39"/>
    <property type="match status" value="1"/>
</dbReference>
<dbReference type="Proteomes" id="UP000807825">
    <property type="component" value="Unassembled WGS sequence"/>
</dbReference>
<keyword evidence="2" id="KW-0808">Transferase</keyword>
<comment type="caution">
    <text evidence="3">The sequence shown here is derived from an EMBL/GenBank/DDBJ whole genome shotgun (WGS) entry which is preliminary data.</text>
</comment>
<dbReference type="Pfam" id="PF06325">
    <property type="entry name" value="PrmA"/>
    <property type="match status" value="1"/>
</dbReference>
<organism evidence="3 4">
    <name type="scientific">Desulfomonile tiedjei</name>
    <dbReference type="NCBI Taxonomy" id="2358"/>
    <lineage>
        <taxon>Bacteria</taxon>
        <taxon>Pseudomonadati</taxon>
        <taxon>Thermodesulfobacteriota</taxon>
        <taxon>Desulfomonilia</taxon>
        <taxon>Desulfomonilales</taxon>
        <taxon>Desulfomonilaceae</taxon>
        <taxon>Desulfomonile</taxon>
    </lineage>
</organism>
<dbReference type="InterPro" id="IPR050078">
    <property type="entry name" value="Ribosomal_L11_MeTrfase_PrmA"/>
</dbReference>
<dbReference type="GO" id="GO:0008276">
    <property type="term" value="F:protein methyltransferase activity"/>
    <property type="evidence" value="ECO:0007669"/>
    <property type="project" value="TreeGrafter"/>
</dbReference>
<dbReference type="GO" id="GO:0005840">
    <property type="term" value="C:ribosome"/>
    <property type="evidence" value="ECO:0007669"/>
    <property type="project" value="UniProtKB-KW"/>
</dbReference>
<evidence type="ECO:0000256" key="1">
    <source>
        <dbReference type="ARBA" id="ARBA00022603"/>
    </source>
</evidence>
<sequence length="229" mass="24546">MRRNKKRSSAPWVGNIRSVDVGERLRLVPIWERGVEKSNRLEIVIDPGPAFGIGDHPTTIMALEFLEREIKIFREKGPPPAMLDVGTGTGVLSIAGMAMGTGFTVGLDIDPSAVFTARRNLQINALTLSVDPGLAAFFIGGVQSVGRTFEIVAANLAAPTLLRIKDDLIACTGSLLILSGIAEVMADEVIGNYGSGGLKLIRREQREGWAAAVLYQCACKAVRSGEPFL</sequence>
<keyword evidence="3" id="KW-0687">Ribonucleoprotein</keyword>
<proteinExistence type="predicted"/>
<evidence type="ECO:0000256" key="2">
    <source>
        <dbReference type="ARBA" id="ARBA00022679"/>
    </source>
</evidence>
<dbReference type="PANTHER" id="PTHR43648:SF1">
    <property type="entry name" value="ELECTRON TRANSFER FLAVOPROTEIN BETA SUBUNIT LYSINE METHYLTRANSFERASE"/>
    <property type="match status" value="1"/>
</dbReference>
<evidence type="ECO:0000313" key="3">
    <source>
        <dbReference type="EMBL" id="MBI5248995.1"/>
    </source>
</evidence>
<accession>A0A9D6V1P0</accession>